<sequence>MGNNKSKGSRRASIPSPSHCRDNCCCRTRCKVVCCNTQPICCPPPTIKTVCSPAPAFTGFTSGYAVSYRIVCRAKMGNNNDAPRNRLPIPIVADELFDDFYDHRHRYGRNYYRNNCCCRRVSNKRCCRRSCCCENDCSSYSYQTCSTYRRYNYFSDCDCDC</sequence>
<keyword evidence="2" id="KW-1185">Reference proteome</keyword>
<dbReference type="EMBL" id="CAJNOC010000225">
    <property type="protein sequence ID" value="CAF0729845.1"/>
    <property type="molecule type" value="Genomic_DNA"/>
</dbReference>
<reference evidence="1" key="1">
    <citation type="submission" date="2021-02" db="EMBL/GenBank/DDBJ databases">
        <authorList>
            <person name="Nowell W R."/>
        </authorList>
    </citation>
    <scope>NUCLEOTIDE SEQUENCE</scope>
    <source>
        <strain evidence="1">Ploen Becks lab</strain>
    </source>
</reference>
<evidence type="ECO:0000313" key="1">
    <source>
        <dbReference type="EMBL" id="CAF0729845.1"/>
    </source>
</evidence>
<name>A0A813MY60_9BILA</name>
<gene>
    <name evidence="1" type="ORF">OXX778_LOCUS2768</name>
</gene>
<evidence type="ECO:0000313" key="2">
    <source>
        <dbReference type="Proteomes" id="UP000663879"/>
    </source>
</evidence>
<protein>
    <submittedName>
        <fullName evidence="1">Uncharacterized protein</fullName>
    </submittedName>
</protein>
<accession>A0A813MY60</accession>
<proteinExistence type="predicted"/>
<dbReference type="AlphaFoldDB" id="A0A813MY60"/>
<dbReference type="Proteomes" id="UP000663879">
    <property type="component" value="Unassembled WGS sequence"/>
</dbReference>
<comment type="caution">
    <text evidence="1">The sequence shown here is derived from an EMBL/GenBank/DDBJ whole genome shotgun (WGS) entry which is preliminary data.</text>
</comment>
<organism evidence="1 2">
    <name type="scientific">Brachionus calyciflorus</name>
    <dbReference type="NCBI Taxonomy" id="104777"/>
    <lineage>
        <taxon>Eukaryota</taxon>
        <taxon>Metazoa</taxon>
        <taxon>Spiralia</taxon>
        <taxon>Gnathifera</taxon>
        <taxon>Rotifera</taxon>
        <taxon>Eurotatoria</taxon>
        <taxon>Monogononta</taxon>
        <taxon>Pseudotrocha</taxon>
        <taxon>Ploima</taxon>
        <taxon>Brachionidae</taxon>
        <taxon>Brachionus</taxon>
    </lineage>
</organism>